<gene>
    <name evidence="1" type="ORF">MRB53_023512</name>
</gene>
<evidence type="ECO:0000313" key="2">
    <source>
        <dbReference type="Proteomes" id="UP001234297"/>
    </source>
</evidence>
<accession>A0ACC2L9M4</accession>
<reference evidence="1 2" key="1">
    <citation type="journal article" date="2022" name="Hortic Res">
        <title>A haplotype resolved chromosomal level avocado genome allows analysis of novel avocado genes.</title>
        <authorList>
            <person name="Nath O."/>
            <person name="Fletcher S.J."/>
            <person name="Hayward A."/>
            <person name="Shaw L.M."/>
            <person name="Masouleh A.K."/>
            <person name="Furtado A."/>
            <person name="Henry R.J."/>
            <person name="Mitter N."/>
        </authorList>
    </citation>
    <scope>NUCLEOTIDE SEQUENCE [LARGE SCALE GENOMIC DNA]</scope>
    <source>
        <strain evidence="2">cv. Hass</strain>
    </source>
</reference>
<organism evidence="1 2">
    <name type="scientific">Persea americana</name>
    <name type="common">Avocado</name>
    <dbReference type="NCBI Taxonomy" id="3435"/>
    <lineage>
        <taxon>Eukaryota</taxon>
        <taxon>Viridiplantae</taxon>
        <taxon>Streptophyta</taxon>
        <taxon>Embryophyta</taxon>
        <taxon>Tracheophyta</taxon>
        <taxon>Spermatophyta</taxon>
        <taxon>Magnoliopsida</taxon>
        <taxon>Magnoliidae</taxon>
        <taxon>Laurales</taxon>
        <taxon>Lauraceae</taxon>
        <taxon>Persea</taxon>
    </lineage>
</organism>
<sequence length="239" mass="27211">MTLLRLPSIRLQLFHKLILFLFFISQRTVVVDGQVPIPPRYDGFVYRKSQGTESIVVEAFFDPLCPDSRDAWPPLKQALTYYASNRCSLSLIVHPFPLPYHDNAFVACRALHIANGLNTSTTYPLLELFFKYQGWYYNKPTHTMSRASVVDRMVKLVVEAVGNSSLSAIESGFEDAKTDFATRISFKYGCSRGVTGTPYFFVNGFPLPVSGSALNYDKWRSILDPLLHQHKETEPLHFF</sequence>
<comment type="caution">
    <text evidence="1">The sequence shown here is derived from an EMBL/GenBank/DDBJ whole genome shotgun (WGS) entry which is preliminary data.</text>
</comment>
<keyword evidence="2" id="KW-1185">Reference proteome</keyword>
<evidence type="ECO:0000313" key="1">
    <source>
        <dbReference type="EMBL" id="KAJ8630189.1"/>
    </source>
</evidence>
<protein>
    <submittedName>
        <fullName evidence="1">Uncharacterized protein</fullName>
    </submittedName>
</protein>
<name>A0ACC2L9M4_PERAE</name>
<dbReference type="Proteomes" id="UP001234297">
    <property type="component" value="Chromosome 7"/>
</dbReference>
<dbReference type="EMBL" id="CM056815">
    <property type="protein sequence ID" value="KAJ8630189.1"/>
    <property type="molecule type" value="Genomic_DNA"/>
</dbReference>
<proteinExistence type="predicted"/>